<dbReference type="Proteomes" id="UP000658980">
    <property type="component" value="Unassembled WGS sequence"/>
</dbReference>
<dbReference type="PANTHER" id="PTHR43028">
    <property type="entry name" value="3'(2'),5'-BISPHOSPHATE NUCLEOTIDASE 1"/>
    <property type="match status" value="1"/>
</dbReference>
<reference evidence="11 12" key="1">
    <citation type="submission" date="2020-08" db="EMBL/GenBank/DDBJ databases">
        <title>A Genomic Blueprint of the Chicken Gut Microbiome.</title>
        <authorList>
            <person name="Gilroy R."/>
            <person name="Ravi A."/>
            <person name="Getino M."/>
            <person name="Pursley I."/>
            <person name="Horton D.L."/>
            <person name="Alikhan N.-F."/>
            <person name="Baker D."/>
            <person name="Gharbi K."/>
            <person name="Hall N."/>
            <person name="Watson M."/>
            <person name="Adriaenssens E.M."/>
            <person name="Foster-Nyarko E."/>
            <person name="Jarju S."/>
            <person name="Secka A."/>
            <person name="Antonio M."/>
            <person name="Oren A."/>
            <person name="Chaudhuri R."/>
            <person name="La Ragione R.M."/>
            <person name="Hildebrand F."/>
            <person name="Pallen M.J."/>
        </authorList>
    </citation>
    <scope>NUCLEOTIDE SEQUENCE [LARGE SCALE GENOMIC DNA]</scope>
    <source>
        <strain evidence="11 12">Sa1BUA13</strain>
    </source>
</reference>
<accession>A0ABR8WGX9</accession>
<dbReference type="InterPro" id="IPR000760">
    <property type="entry name" value="Inositol_monophosphatase-like"/>
</dbReference>
<dbReference type="Gene3D" id="3.40.190.80">
    <property type="match status" value="1"/>
</dbReference>
<feature type="binding site" evidence="10">
    <location>
        <position position="89"/>
    </location>
    <ligand>
        <name>Mg(2+)</name>
        <dbReference type="ChEBI" id="CHEBI:18420"/>
        <label>1</label>
    </ligand>
</feature>
<feature type="binding site" evidence="10">
    <location>
        <position position="67"/>
    </location>
    <ligand>
        <name>substrate</name>
    </ligand>
</feature>
<evidence type="ECO:0000256" key="5">
    <source>
        <dbReference type="ARBA" id="ARBA00022519"/>
    </source>
</evidence>
<evidence type="ECO:0000256" key="2">
    <source>
        <dbReference type="ARBA" id="ARBA00001625"/>
    </source>
</evidence>
<dbReference type="CDD" id="cd01638">
    <property type="entry name" value="CysQ"/>
    <property type="match status" value="1"/>
</dbReference>
<feature type="binding site" evidence="10">
    <location>
        <begin position="89"/>
        <end position="92"/>
    </location>
    <ligand>
        <name>substrate</name>
    </ligand>
</feature>
<evidence type="ECO:0000256" key="1">
    <source>
        <dbReference type="ARBA" id="ARBA00001033"/>
    </source>
</evidence>
<keyword evidence="7 10" id="KW-0378">Hydrolase</keyword>
<gene>
    <name evidence="10 11" type="primary">cysQ</name>
    <name evidence="11" type="ORF">H9630_15585</name>
</gene>
<evidence type="ECO:0000256" key="8">
    <source>
        <dbReference type="ARBA" id="ARBA00022842"/>
    </source>
</evidence>
<dbReference type="InterPro" id="IPR050725">
    <property type="entry name" value="CysQ/Inositol_MonoPase"/>
</dbReference>
<dbReference type="Pfam" id="PF00459">
    <property type="entry name" value="Inositol_P"/>
    <property type="match status" value="1"/>
</dbReference>
<dbReference type="SUPFAM" id="SSF56655">
    <property type="entry name" value="Carbohydrate phosphatase"/>
    <property type="match status" value="1"/>
</dbReference>
<evidence type="ECO:0000256" key="3">
    <source>
        <dbReference type="ARBA" id="ARBA00005289"/>
    </source>
</evidence>
<comment type="caution">
    <text evidence="11">The sequence shown here is derived from an EMBL/GenBank/DDBJ whole genome shotgun (WGS) entry which is preliminary data.</text>
</comment>
<dbReference type="Gene3D" id="3.30.540.10">
    <property type="entry name" value="Fructose-1,6-Bisphosphatase, subunit A, domain 1"/>
    <property type="match status" value="1"/>
</dbReference>
<dbReference type="InterPro" id="IPR020550">
    <property type="entry name" value="Inositol_monophosphatase_CS"/>
</dbReference>
<dbReference type="PROSITE" id="PS00629">
    <property type="entry name" value="IMP_1"/>
    <property type="match status" value="1"/>
</dbReference>
<evidence type="ECO:0000313" key="11">
    <source>
        <dbReference type="EMBL" id="MBD8016250.1"/>
    </source>
</evidence>
<name>A0ABR8WGX9_9BACL</name>
<dbReference type="RefSeq" id="WP_191716416.1">
    <property type="nucleotide sequence ID" value="NZ_JACSPU010000005.1"/>
</dbReference>
<feature type="binding site" evidence="10">
    <location>
        <position position="90"/>
    </location>
    <ligand>
        <name>Mg(2+)</name>
        <dbReference type="ChEBI" id="CHEBI:18420"/>
        <label>2</label>
    </ligand>
</feature>
<evidence type="ECO:0000256" key="4">
    <source>
        <dbReference type="ARBA" id="ARBA00022475"/>
    </source>
</evidence>
<comment type="cofactor">
    <cofactor evidence="10">
        <name>Mg(2+)</name>
        <dbReference type="ChEBI" id="CHEBI:18420"/>
    </cofactor>
</comment>
<comment type="subcellular location">
    <subcellularLocation>
        <location evidence="10">Cell membrane</location>
        <topology evidence="10">Peripheral membrane protein</topology>
        <orientation evidence="10">Cytoplasmic side</orientation>
    </subcellularLocation>
</comment>
<feature type="binding site" evidence="10">
    <location>
        <position position="87"/>
    </location>
    <ligand>
        <name>Mg(2+)</name>
        <dbReference type="ChEBI" id="CHEBI:18420"/>
        <label>2</label>
    </ligand>
</feature>
<comment type="similarity">
    <text evidence="3 10">Belongs to the inositol monophosphatase superfamily. CysQ family.</text>
</comment>
<feature type="binding site" evidence="10">
    <location>
        <position position="87"/>
    </location>
    <ligand>
        <name>Mg(2+)</name>
        <dbReference type="ChEBI" id="CHEBI:18420"/>
        <label>1</label>
    </ligand>
</feature>
<evidence type="ECO:0000256" key="10">
    <source>
        <dbReference type="HAMAP-Rule" id="MF_02095"/>
    </source>
</evidence>
<dbReference type="PRINTS" id="PR00377">
    <property type="entry name" value="IMPHPHTASES"/>
</dbReference>
<feature type="binding site" evidence="10">
    <location>
        <position position="228"/>
    </location>
    <ligand>
        <name>Mg(2+)</name>
        <dbReference type="ChEBI" id="CHEBI:18420"/>
        <label>2</label>
    </ligand>
</feature>
<comment type="function">
    <text evidence="10">Converts adenosine-3',5'-bisphosphate (PAP) to AMP.</text>
</comment>
<dbReference type="InterPro" id="IPR006240">
    <property type="entry name" value="CysQ"/>
</dbReference>
<dbReference type="EMBL" id="JACSPU010000005">
    <property type="protein sequence ID" value="MBD8016250.1"/>
    <property type="molecule type" value="Genomic_DNA"/>
</dbReference>
<evidence type="ECO:0000256" key="9">
    <source>
        <dbReference type="ARBA" id="ARBA00023136"/>
    </source>
</evidence>
<dbReference type="PANTHER" id="PTHR43028:SF5">
    <property type="entry name" value="3'(2'),5'-BISPHOSPHATE NUCLEOTIDASE 1"/>
    <property type="match status" value="1"/>
</dbReference>
<dbReference type="PROSITE" id="PS00630">
    <property type="entry name" value="IMP_2"/>
    <property type="match status" value="1"/>
</dbReference>
<keyword evidence="4 10" id="KW-1003">Cell membrane</keyword>
<keyword evidence="8 10" id="KW-0460">Magnesium</keyword>
<proteinExistence type="inferred from homology"/>
<feature type="binding site" evidence="10">
    <location>
        <position position="67"/>
    </location>
    <ligand>
        <name>Mg(2+)</name>
        <dbReference type="ChEBI" id="CHEBI:18420"/>
        <label>1</label>
    </ligand>
</feature>
<organism evidence="11 12">
    <name type="scientific">Planococcus wigleyi</name>
    <dbReference type="NCBI Taxonomy" id="2762216"/>
    <lineage>
        <taxon>Bacteria</taxon>
        <taxon>Bacillati</taxon>
        <taxon>Bacillota</taxon>
        <taxon>Bacilli</taxon>
        <taxon>Bacillales</taxon>
        <taxon>Caryophanaceae</taxon>
        <taxon>Planococcus</taxon>
    </lineage>
</organism>
<protein>
    <recommendedName>
        <fullName evidence="10">3'(2'),5'-bisphosphate nucleotidase CysQ</fullName>
        <ecNumber evidence="10">3.1.3.7</ecNumber>
    </recommendedName>
    <alternativeName>
        <fullName evidence="10">3'(2'),5-bisphosphonucleoside 3'(2')-phosphohydrolase</fullName>
    </alternativeName>
    <alternativeName>
        <fullName evidence="10">3'-phosphoadenosine 5'-phosphate phosphatase</fullName>
        <shortName evidence="10">PAP phosphatase</shortName>
    </alternativeName>
</protein>
<keyword evidence="9 10" id="KW-0472">Membrane</keyword>
<dbReference type="EC" id="3.1.3.7" evidence="10"/>
<evidence type="ECO:0000313" key="12">
    <source>
        <dbReference type="Proteomes" id="UP000658980"/>
    </source>
</evidence>
<keyword evidence="12" id="KW-1185">Reference proteome</keyword>
<evidence type="ECO:0000256" key="7">
    <source>
        <dbReference type="ARBA" id="ARBA00022801"/>
    </source>
</evidence>
<feature type="binding site" evidence="10">
    <location>
        <position position="228"/>
    </location>
    <ligand>
        <name>substrate</name>
    </ligand>
</feature>
<keyword evidence="5" id="KW-0997">Cell inner membrane</keyword>
<evidence type="ECO:0000256" key="6">
    <source>
        <dbReference type="ARBA" id="ARBA00022723"/>
    </source>
</evidence>
<comment type="catalytic activity">
    <reaction evidence="1">
        <text>a myo-inositol phosphate + H2O = myo-inositol + phosphate</text>
        <dbReference type="Rhea" id="RHEA:24056"/>
        <dbReference type="ChEBI" id="CHEBI:15377"/>
        <dbReference type="ChEBI" id="CHEBI:17268"/>
        <dbReference type="ChEBI" id="CHEBI:43474"/>
        <dbReference type="ChEBI" id="CHEBI:84139"/>
        <dbReference type="EC" id="3.1.3.25"/>
    </reaction>
</comment>
<dbReference type="InterPro" id="IPR020583">
    <property type="entry name" value="Inositol_monoP_metal-BS"/>
</dbReference>
<dbReference type="HAMAP" id="MF_02095">
    <property type="entry name" value="CysQ"/>
    <property type="match status" value="1"/>
</dbReference>
<sequence>MAGDIDPVKLLEISLAASQEIIAVYGQKLIVRAKADDSPLTIADQRSHQAIEKGLQIAYPDIPVLSEEGSEIPYEERKNWQRFWLVDPLDGTKEFIKRNGEFTVNIALIEGNYPVLGVIYVPATDVFYYGEENKGAFKLEDASAGNFEKADELFKKSTLLAAKKAMGHTRIVTSRSHMSAETQEFIDRINDGSQPVKQVSAGSSLKFCLVAEGGADYYPRFAPTMEWDTAAGQAIVEAAGGIVQSAKDQTRFSYNKESLKNGWFLASVQEV</sequence>
<keyword evidence="6 10" id="KW-0479">Metal-binding</keyword>
<dbReference type="NCBIfam" id="TIGR01331">
    <property type="entry name" value="bisphos_cysQ"/>
    <property type="match status" value="1"/>
</dbReference>
<comment type="catalytic activity">
    <reaction evidence="2 10">
        <text>adenosine 3',5'-bisphosphate + H2O = AMP + phosphate</text>
        <dbReference type="Rhea" id="RHEA:10040"/>
        <dbReference type="ChEBI" id="CHEBI:15377"/>
        <dbReference type="ChEBI" id="CHEBI:43474"/>
        <dbReference type="ChEBI" id="CHEBI:58343"/>
        <dbReference type="ChEBI" id="CHEBI:456215"/>
        <dbReference type="EC" id="3.1.3.7"/>
    </reaction>
</comment>
<dbReference type="GO" id="GO:0008441">
    <property type="term" value="F:3'(2'),5'-bisphosphate nucleotidase activity"/>
    <property type="evidence" value="ECO:0007669"/>
    <property type="project" value="UniProtKB-EC"/>
</dbReference>